<keyword evidence="3" id="KW-1185">Reference proteome</keyword>
<feature type="transmembrane region" description="Helical" evidence="1">
    <location>
        <begin position="32"/>
        <end position="55"/>
    </location>
</feature>
<evidence type="ECO:0000256" key="1">
    <source>
        <dbReference type="SAM" id="Phobius"/>
    </source>
</evidence>
<accession>A0ABW1QTQ6</accession>
<protein>
    <submittedName>
        <fullName evidence="2">Uncharacterized protein</fullName>
    </submittedName>
</protein>
<keyword evidence="1" id="KW-0812">Transmembrane</keyword>
<evidence type="ECO:0000313" key="3">
    <source>
        <dbReference type="Proteomes" id="UP001596098"/>
    </source>
</evidence>
<name>A0ABW1QTQ6_9ACTN</name>
<organism evidence="2 3">
    <name type="scientific">Nocardioides yefusunii</name>
    <dbReference type="NCBI Taxonomy" id="2500546"/>
    <lineage>
        <taxon>Bacteria</taxon>
        <taxon>Bacillati</taxon>
        <taxon>Actinomycetota</taxon>
        <taxon>Actinomycetes</taxon>
        <taxon>Propionibacteriales</taxon>
        <taxon>Nocardioidaceae</taxon>
        <taxon>Nocardioides</taxon>
    </lineage>
</organism>
<dbReference type="EMBL" id="JBHSQI010000002">
    <property type="protein sequence ID" value="MFC6152678.1"/>
    <property type="molecule type" value="Genomic_DNA"/>
</dbReference>
<proteinExistence type="predicted"/>
<dbReference type="Proteomes" id="UP001596098">
    <property type="component" value="Unassembled WGS sequence"/>
</dbReference>
<comment type="caution">
    <text evidence="2">The sequence shown here is derived from an EMBL/GenBank/DDBJ whole genome shotgun (WGS) entry which is preliminary data.</text>
</comment>
<evidence type="ECO:0000313" key="2">
    <source>
        <dbReference type="EMBL" id="MFC6152678.1"/>
    </source>
</evidence>
<keyword evidence="1" id="KW-0472">Membrane</keyword>
<reference evidence="3" key="1">
    <citation type="journal article" date="2019" name="Int. J. Syst. Evol. Microbiol.">
        <title>The Global Catalogue of Microorganisms (GCM) 10K type strain sequencing project: providing services to taxonomists for standard genome sequencing and annotation.</title>
        <authorList>
            <consortium name="The Broad Institute Genomics Platform"/>
            <consortium name="The Broad Institute Genome Sequencing Center for Infectious Disease"/>
            <person name="Wu L."/>
            <person name="Ma J."/>
        </authorList>
    </citation>
    <scope>NUCLEOTIDE SEQUENCE [LARGE SCALE GENOMIC DNA]</scope>
    <source>
        <strain evidence="3">DFY28</strain>
    </source>
</reference>
<keyword evidence="1" id="KW-1133">Transmembrane helix</keyword>
<gene>
    <name evidence="2" type="ORF">ACFPWU_03235</name>
</gene>
<dbReference type="RefSeq" id="WP_128219665.1">
    <property type="nucleotide sequence ID" value="NZ_CP034929.1"/>
</dbReference>
<sequence length="93" mass="10061">MLAVIDPLITLTTTFFTEVVPKPVPEGSEVKAGWTALFLWVAMIVAVGLLGWSLVRQLKRTLAAKEAGIYGEDRKITDGPAFEVDDEGADKNA</sequence>